<evidence type="ECO:0008006" key="8">
    <source>
        <dbReference type="Google" id="ProtNLM"/>
    </source>
</evidence>
<keyword evidence="7" id="KW-1185">Reference proteome</keyword>
<evidence type="ECO:0000256" key="2">
    <source>
        <dbReference type="ARBA" id="ARBA00023125"/>
    </source>
</evidence>
<evidence type="ECO:0000256" key="1">
    <source>
        <dbReference type="ARBA" id="ARBA00023015"/>
    </source>
</evidence>
<dbReference type="InterPro" id="IPR029016">
    <property type="entry name" value="GAF-like_dom_sf"/>
</dbReference>
<keyword evidence="2" id="KW-0238">DNA-binding</keyword>
<dbReference type="InterPro" id="IPR005471">
    <property type="entry name" value="Tscrpt_reg_IclR_N"/>
</dbReference>
<dbReference type="SUPFAM" id="SSF55781">
    <property type="entry name" value="GAF domain-like"/>
    <property type="match status" value="1"/>
</dbReference>
<dbReference type="PANTHER" id="PTHR30136:SF35">
    <property type="entry name" value="HTH-TYPE TRANSCRIPTIONAL REGULATOR RV1719"/>
    <property type="match status" value="1"/>
</dbReference>
<evidence type="ECO:0000313" key="6">
    <source>
        <dbReference type="EMBL" id="GAA3578604.1"/>
    </source>
</evidence>
<dbReference type="Pfam" id="PF01614">
    <property type="entry name" value="IclR_C"/>
    <property type="match status" value="1"/>
</dbReference>
<dbReference type="InterPro" id="IPR036390">
    <property type="entry name" value="WH_DNA-bd_sf"/>
</dbReference>
<dbReference type="Proteomes" id="UP001500767">
    <property type="component" value="Unassembled WGS sequence"/>
</dbReference>
<dbReference type="InterPro" id="IPR036388">
    <property type="entry name" value="WH-like_DNA-bd_sf"/>
</dbReference>
<evidence type="ECO:0000313" key="7">
    <source>
        <dbReference type="Proteomes" id="UP001500767"/>
    </source>
</evidence>
<dbReference type="InterPro" id="IPR014757">
    <property type="entry name" value="Tscrpt_reg_IclR_C"/>
</dbReference>
<keyword evidence="3" id="KW-0804">Transcription</keyword>
<keyword evidence="1" id="KW-0805">Transcription regulation</keyword>
<dbReference type="PANTHER" id="PTHR30136">
    <property type="entry name" value="HELIX-TURN-HELIX TRANSCRIPTIONAL REGULATOR, ICLR FAMILY"/>
    <property type="match status" value="1"/>
</dbReference>
<evidence type="ECO:0000259" key="5">
    <source>
        <dbReference type="PROSITE" id="PS51078"/>
    </source>
</evidence>
<dbReference type="PROSITE" id="PS51077">
    <property type="entry name" value="HTH_ICLR"/>
    <property type="match status" value="1"/>
</dbReference>
<protein>
    <recommendedName>
        <fullName evidence="8">IclR family transcriptional regulator</fullName>
    </recommendedName>
</protein>
<dbReference type="RefSeq" id="WP_204912824.1">
    <property type="nucleotide sequence ID" value="NZ_BAAAYR010000006.1"/>
</dbReference>
<dbReference type="SMART" id="SM00346">
    <property type="entry name" value="HTH_ICLR"/>
    <property type="match status" value="1"/>
</dbReference>
<name>A0ABP6Y7G4_9ACTN</name>
<dbReference type="Pfam" id="PF09339">
    <property type="entry name" value="HTH_IclR"/>
    <property type="match status" value="1"/>
</dbReference>
<evidence type="ECO:0000259" key="4">
    <source>
        <dbReference type="PROSITE" id="PS51077"/>
    </source>
</evidence>
<evidence type="ECO:0000256" key="3">
    <source>
        <dbReference type="ARBA" id="ARBA00023163"/>
    </source>
</evidence>
<feature type="domain" description="HTH iclR-type" evidence="4">
    <location>
        <begin position="11"/>
        <end position="72"/>
    </location>
</feature>
<proteinExistence type="predicted"/>
<dbReference type="Gene3D" id="3.30.450.40">
    <property type="match status" value="1"/>
</dbReference>
<dbReference type="SUPFAM" id="SSF46785">
    <property type="entry name" value="Winged helix' DNA-binding domain"/>
    <property type="match status" value="1"/>
</dbReference>
<dbReference type="EMBL" id="BAAAYR010000006">
    <property type="protein sequence ID" value="GAA3578604.1"/>
    <property type="molecule type" value="Genomic_DNA"/>
</dbReference>
<reference evidence="7" key="1">
    <citation type="journal article" date="2019" name="Int. J. Syst. Evol. Microbiol.">
        <title>The Global Catalogue of Microorganisms (GCM) 10K type strain sequencing project: providing services to taxonomists for standard genome sequencing and annotation.</title>
        <authorList>
            <consortium name="The Broad Institute Genomics Platform"/>
            <consortium name="The Broad Institute Genome Sequencing Center for Infectious Disease"/>
            <person name="Wu L."/>
            <person name="Ma J."/>
        </authorList>
    </citation>
    <scope>NUCLEOTIDE SEQUENCE [LARGE SCALE GENOMIC DNA]</scope>
    <source>
        <strain evidence="7">JCM 16540</strain>
    </source>
</reference>
<accession>A0ABP6Y7G4</accession>
<organism evidence="6 7">
    <name type="scientific">Microlunatus spumicola</name>
    <dbReference type="NCBI Taxonomy" id="81499"/>
    <lineage>
        <taxon>Bacteria</taxon>
        <taxon>Bacillati</taxon>
        <taxon>Actinomycetota</taxon>
        <taxon>Actinomycetes</taxon>
        <taxon>Propionibacteriales</taxon>
        <taxon>Propionibacteriaceae</taxon>
        <taxon>Microlunatus</taxon>
    </lineage>
</organism>
<feature type="domain" description="IclR-ED" evidence="5">
    <location>
        <begin position="73"/>
        <end position="255"/>
    </location>
</feature>
<dbReference type="InterPro" id="IPR050707">
    <property type="entry name" value="HTH_MetabolicPath_Reg"/>
</dbReference>
<sequence length="270" mass="28527">MSQSERSGPFVESVLRAVRLLECFRTGEPELTLSELVRRSGYSKSTAHRLLSTLQVAGWLERTPDNRFRLTIRPFQTGSVLVESLDVTRVAPPLLTRLSIESGQTTYLVVAAGSDAVCLERVTVGARIRVLELEIGGSQPLHVGGAPRALLAFDEEALLPAVLRTGLPGRTPTTITTEDALRADLAATRARGYAVSDGDSTVGVAALGAPVFGHGERVVGAVSLGGIREDVLPPRPEHVTALLRTASELSARLGSRTSAAALTAASLTTT</sequence>
<gene>
    <name evidence="6" type="ORF">GCM10022197_40080</name>
</gene>
<comment type="caution">
    <text evidence="6">The sequence shown here is derived from an EMBL/GenBank/DDBJ whole genome shotgun (WGS) entry which is preliminary data.</text>
</comment>
<dbReference type="Gene3D" id="1.10.10.10">
    <property type="entry name" value="Winged helix-like DNA-binding domain superfamily/Winged helix DNA-binding domain"/>
    <property type="match status" value="1"/>
</dbReference>
<dbReference type="PROSITE" id="PS51078">
    <property type="entry name" value="ICLR_ED"/>
    <property type="match status" value="1"/>
</dbReference>